<proteinExistence type="inferred from homology"/>
<dbReference type="Gene3D" id="1.10.10.10">
    <property type="entry name" value="Winged helix-like DNA-binding domain superfamily/Winged helix DNA-binding domain"/>
    <property type="match status" value="1"/>
</dbReference>
<keyword evidence="3" id="KW-0731">Sigma factor</keyword>
<dbReference type="InterPro" id="IPR013325">
    <property type="entry name" value="RNA_pol_sigma_r2"/>
</dbReference>
<keyword evidence="4" id="KW-0238">DNA-binding</keyword>
<organism evidence="8 9">
    <name type="scientific">Streptomyces evansiae</name>
    <dbReference type="NCBI Taxonomy" id="3075535"/>
    <lineage>
        <taxon>Bacteria</taxon>
        <taxon>Bacillati</taxon>
        <taxon>Actinomycetota</taxon>
        <taxon>Actinomycetes</taxon>
        <taxon>Kitasatosporales</taxon>
        <taxon>Streptomycetaceae</taxon>
        <taxon>Streptomyces</taxon>
    </lineage>
</organism>
<dbReference type="Pfam" id="PF08281">
    <property type="entry name" value="Sigma70_r4_2"/>
    <property type="match status" value="1"/>
</dbReference>
<dbReference type="SUPFAM" id="SSF88659">
    <property type="entry name" value="Sigma3 and sigma4 domains of RNA polymerase sigma factors"/>
    <property type="match status" value="1"/>
</dbReference>
<dbReference type="GO" id="GO:0016987">
    <property type="term" value="F:sigma factor activity"/>
    <property type="evidence" value="ECO:0007669"/>
    <property type="project" value="UniProtKB-KW"/>
</dbReference>
<dbReference type="AlphaFoldDB" id="A0ABD5E5W1"/>
<reference evidence="9" key="1">
    <citation type="submission" date="2023-07" db="EMBL/GenBank/DDBJ databases">
        <title>30 novel species of actinomycetes from the DSMZ collection.</title>
        <authorList>
            <person name="Nouioui I."/>
        </authorList>
    </citation>
    <scope>NUCLEOTIDE SEQUENCE [LARGE SCALE GENOMIC DNA]</scope>
    <source>
        <strain evidence="9">DSM 41982</strain>
    </source>
</reference>
<evidence type="ECO:0000256" key="2">
    <source>
        <dbReference type="ARBA" id="ARBA00023015"/>
    </source>
</evidence>
<evidence type="ECO:0000256" key="1">
    <source>
        <dbReference type="ARBA" id="ARBA00010641"/>
    </source>
</evidence>
<evidence type="ECO:0000313" key="9">
    <source>
        <dbReference type="Proteomes" id="UP001183607"/>
    </source>
</evidence>
<dbReference type="Pfam" id="PF04542">
    <property type="entry name" value="Sigma70_r2"/>
    <property type="match status" value="1"/>
</dbReference>
<dbReference type="PANTHER" id="PTHR43133">
    <property type="entry name" value="RNA POLYMERASE ECF-TYPE SIGMA FACTO"/>
    <property type="match status" value="1"/>
</dbReference>
<dbReference type="GO" id="GO:0003677">
    <property type="term" value="F:DNA binding"/>
    <property type="evidence" value="ECO:0007669"/>
    <property type="project" value="UniProtKB-KW"/>
</dbReference>
<dbReference type="InterPro" id="IPR013324">
    <property type="entry name" value="RNA_pol_sigma_r3/r4-like"/>
</dbReference>
<evidence type="ECO:0000259" key="7">
    <source>
        <dbReference type="Pfam" id="PF08281"/>
    </source>
</evidence>
<comment type="similarity">
    <text evidence="1">Belongs to the sigma-70 factor family. ECF subfamily.</text>
</comment>
<comment type="caution">
    <text evidence="8">The sequence shown here is derived from an EMBL/GenBank/DDBJ whole genome shotgun (WGS) entry which is preliminary data.</text>
</comment>
<feature type="domain" description="RNA polymerase sigma factor 70 region 4 type 2" evidence="7">
    <location>
        <begin position="105"/>
        <end position="156"/>
    </location>
</feature>
<keyword evidence="5" id="KW-0804">Transcription</keyword>
<evidence type="ECO:0000256" key="4">
    <source>
        <dbReference type="ARBA" id="ARBA00023125"/>
    </source>
</evidence>
<evidence type="ECO:0000259" key="6">
    <source>
        <dbReference type="Pfam" id="PF04542"/>
    </source>
</evidence>
<name>A0ABD5E5W1_9ACTN</name>
<evidence type="ECO:0000256" key="5">
    <source>
        <dbReference type="ARBA" id="ARBA00023163"/>
    </source>
</evidence>
<dbReference type="SUPFAM" id="SSF88946">
    <property type="entry name" value="Sigma2 domain of RNA polymerase sigma factors"/>
    <property type="match status" value="1"/>
</dbReference>
<evidence type="ECO:0000256" key="3">
    <source>
        <dbReference type="ARBA" id="ARBA00023082"/>
    </source>
</evidence>
<dbReference type="InterPro" id="IPR007627">
    <property type="entry name" value="RNA_pol_sigma70_r2"/>
</dbReference>
<dbReference type="PANTHER" id="PTHR43133:SF50">
    <property type="entry name" value="ECF RNA POLYMERASE SIGMA FACTOR SIGM"/>
    <property type="match status" value="1"/>
</dbReference>
<dbReference type="InterPro" id="IPR039425">
    <property type="entry name" value="RNA_pol_sigma-70-like"/>
</dbReference>
<accession>A0ABD5E5W1</accession>
<dbReference type="CDD" id="cd06171">
    <property type="entry name" value="Sigma70_r4"/>
    <property type="match status" value="1"/>
</dbReference>
<dbReference type="InterPro" id="IPR014284">
    <property type="entry name" value="RNA_pol_sigma-70_dom"/>
</dbReference>
<feature type="domain" description="RNA polymerase sigma-70 region 2" evidence="6">
    <location>
        <begin position="15"/>
        <end position="77"/>
    </location>
</feature>
<dbReference type="Gene3D" id="1.10.1740.10">
    <property type="match status" value="1"/>
</dbReference>
<dbReference type="InterPro" id="IPR036388">
    <property type="entry name" value="WH-like_DNA-bd_sf"/>
</dbReference>
<protein>
    <submittedName>
        <fullName evidence="8">SigE family RNA polymerase sigma factor</fullName>
    </submittedName>
</protein>
<evidence type="ECO:0000313" key="8">
    <source>
        <dbReference type="EMBL" id="MDT0416815.1"/>
    </source>
</evidence>
<dbReference type="NCBIfam" id="TIGR02937">
    <property type="entry name" value="sigma70-ECF"/>
    <property type="match status" value="1"/>
</dbReference>
<gene>
    <name evidence="8" type="ORF">RM574_15090</name>
</gene>
<dbReference type="Proteomes" id="UP001183607">
    <property type="component" value="Unassembled WGS sequence"/>
</dbReference>
<dbReference type="RefSeq" id="WP_043253628.1">
    <property type="nucleotide sequence ID" value="NZ_JAVRER010000020.1"/>
</dbReference>
<dbReference type="InterPro" id="IPR013249">
    <property type="entry name" value="RNA_pol_sigma70_r4_t2"/>
</dbReference>
<sequence length="168" mass="18771">MKPTVERDQEFTEFVRAHRAGLVRLAVLLLSGDQGRAEDAVQTALTRLYLAWPRIRGRNPVAYARRCVVNATIDDHRIVFRRREQVHAQVPDTAGPEQPYTDYADLRALLGCLPARTRAAVVLRYVEGLDVEAAAQVMGCSKATVRSQSSRGLVRLRKVLPQPSNTSH</sequence>
<keyword evidence="2" id="KW-0805">Transcription regulation</keyword>
<dbReference type="EMBL" id="JAVRER010000020">
    <property type="protein sequence ID" value="MDT0416815.1"/>
    <property type="molecule type" value="Genomic_DNA"/>
</dbReference>